<sequence>MDLARQGAIWLEEDKLSANHTTLIAIRPTEVKAREDFWVSKLEPKKAWADYSSDSDHESCHECTKIEEDSAMAEYQEAPKAALSNPQTFAVTFIDENLPKEDTDHNRTLYVISTDELQKSRILIQGFNQNGQSALGKVALHLTIGELETTSWFHMIDARVTYNVLLGRPWMHSSNAVPSTLHQCLKYCKSGSERTIKADEYPFTVEESHFVEAKKDDELAKALEMPTLPLTQLQKVASAPLKGFMPPGNGSKVEHGTMGPKAYDLLVEAGYDPKEAKTLGESPQEVTGDKVHGLNETQKMLQQKGNAI</sequence>
<reference evidence="2 3" key="1">
    <citation type="submission" date="2024-01" db="EMBL/GenBank/DDBJ databases">
        <title>The complete chloroplast genome sequence of Lithospermum erythrorhizon: insights into the phylogenetic relationship among Boraginaceae species and the maternal lineages of purple gromwells.</title>
        <authorList>
            <person name="Okada T."/>
            <person name="Watanabe K."/>
        </authorList>
    </citation>
    <scope>NUCLEOTIDE SEQUENCE [LARGE SCALE GENOMIC DNA]</scope>
</reference>
<gene>
    <name evidence="2" type="ORF">LIER_09761</name>
</gene>
<dbReference type="PANTHER" id="PTHR33240">
    <property type="entry name" value="OS08G0508500 PROTEIN"/>
    <property type="match status" value="1"/>
</dbReference>
<name>A0AAV3PGY9_LITER</name>
<dbReference type="EMBL" id="BAABME010001684">
    <property type="protein sequence ID" value="GAA0150929.1"/>
    <property type="molecule type" value="Genomic_DNA"/>
</dbReference>
<keyword evidence="3" id="KW-1185">Reference proteome</keyword>
<evidence type="ECO:0000313" key="2">
    <source>
        <dbReference type="EMBL" id="GAA0150929.1"/>
    </source>
</evidence>
<accession>A0AAV3PGY9</accession>
<organism evidence="2 3">
    <name type="scientific">Lithospermum erythrorhizon</name>
    <name type="common">Purple gromwell</name>
    <name type="synonym">Lithospermum officinale var. erythrorhizon</name>
    <dbReference type="NCBI Taxonomy" id="34254"/>
    <lineage>
        <taxon>Eukaryota</taxon>
        <taxon>Viridiplantae</taxon>
        <taxon>Streptophyta</taxon>
        <taxon>Embryophyta</taxon>
        <taxon>Tracheophyta</taxon>
        <taxon>Spermatophyta</taxon>
        <taxon>Magnoliopsida</taxon>
        <taxon>eudicotyledons</taxon>
        <taxon>Gunneridae</taxon>
        <taxon>Pentapetalae</taxon>
        <taxon>asterids</taxon>
        <taxon>lamiids</taxon>
        <taxon>Boraginales</taxon>
        <taxon>Boraginaceae</taxon>
        <taxon>Boraginoideae</taxon>
        <taxon>Lithospermeae</taxon>
        <taxon>Lithospermum</taxon>
    </lineage>
</organism>
<dbReference type="AlphaFoldDB" id="A0AAV3PGY9"/>
<evidence type="ECO:0000313" key="3">
    <source>
        <dbReference type="Proteomes" id="UP001454036"/>
    </source>
</evidence>
<proteinExistence type="predicted"/>
<feature type="region of interest" description="Disordered" evidence="1">
    <location>
        <begin position="275"/>
        <end position="294"/>
    </location>
</feature>
<protein>
    <submittedName>
        <fullName evidence="2">Uncharacterized protein</fullName>
    </submittedName>
</protein>
<dbReference type="PANTHER" id="PTHR33240:SF8">
    <property type="entry name" value="OS03G0439900 PROTEIN"/>
    <property type="match status" value="1"/>
</dbReference>
<dbReference type="Proteomes" id="UP001454036">
    <property type="component" value="Unassembled WGS sequence"/>
</dbReference>
<evidence type="ECO:0000256" key="1">
    <source>
        <dbReference type="SAM" id="MobiDB-lite"/>
    </source>
</evidence>
<comment type="caution">
    <text evidence="2">The sequence shown here is derived from an EMBL/GenBank/DDBJ whole genome shotgun (WGS) entry which is preliminary data.</text>
</comment>